<dbReference type="InterPro" id="IPR011128">
    <property type="entry name" value="G3P_DH_NAD-dep_N"/>
</dbReference>
<keyword evidence="7 13" id="KW-0594">Phospholipid biosynthesis</keyword>
<evidence type="ECO:0000256" key="17">
    <source>
        <dbReference type="RuleBase" id="RU000437"/>
    </source>
</evidence>
<dbReference type="PANTHER" id="PTHR11728:SF1">
    <property type="entry name" value="GLYCEROL-3-PHOSPHATE DEHYDROGENASE [NAD(+)] 2, CHLOROPLASTIC"/>
    <property type="match status" value="1"/>
</dbReference>
<evidence type="ECO:0000256" key="2">
    <source>
        <dbReference type="ARBA" id="ARBA00022516"/>
    </source>
</evidence>
<dbReference type="GO" id="GO:0005829">
    <property type="term" value="C:cytosol"/>
    <property type="evidence" value="ECO:0007669"/>
    <property type="project" value="TreeGrafter"/>
</dbReference>
<gene>
    <name evidence="13" type="primary">gpsA</name>
    <name evidence="20" type="ORF">GM160_11640</name>
</gene>
<dbReference type="GO" id="GO:0006650">
    <property type="term" value="P:glycerophospholipid metabolic process"/>
    <property type="evidence" value="ECO:0007669"/>
    <property type="project" value="UniProtKB-UniRule"/>
</dbReference>
<protein>
    <recommendedName>
        <fullName evidence="11 13">Glycerol-3-phosphate dehydrogenase [NAD(P)+]</fullName>
        <ecNumber evidence="10 13">1.1.1.94</ecNumber>
    </recommendedName>
    <alternativeName>
        <fullName evidence="13">NAD(P)(+)-dependent glycerol-3-phosphate dehydrogenase</fullName>
    </alternativeName>
    <alternativeName>
        <fullName evidence="12 13">NAD(P)H-dependent dihydroxyacetone-phosphate reductase</fullName>
    </alternativeName>
</protein>
<dbReference type="PIRSF" id="PIRSF000114">
    <property type="entry name" value="Glycerol-3-P_dh"/>
    <property type="match status" value="1"/>
</dbReference>
<dbReference type="GO" id="GO:0046167">
    <property type="term" value="P:glycerol-3-phosphate biosynthetic process"/>
    <property type="evidence" value="ECO:0007669"/>
    <property type="project" value="UniProtKB-UniRule"/>
</dbReference>
<dbReference type="Proteomes" id="UP000427716">
    <property type="component" value="Chromosome"/>
</dbReference>
<accession>A0A6I6D7K7</accession>
<dbReference type="KEGG" id="ghl:GM160_11640"/>
<dbReference type="PANTHER" id="PTHR11728">
    <property type="entry name" value="GLYCEROL-3-PHOSPHATE DEHYDROGENASE"/>
    <property type="match status" value="1"/>
</dbReference>
<dbReference type="SUPFAM" id="SSF51735">
    <property type="entry name" value="NAD(P)-binding Rossmann-fold domains"/>
    <property type="match status" value="1"/>
</dbReference>
<dbReference type="InterPro" id="IPR036291">
    <property type="entry name" value="NAD(P)-bd_dom_sf"/>
</dbReference>
<feature type="binding site" evidence="16">
    <location>
        <begin position="13"/>
        <end position="18"/>
    </location>
    <ligand>
        <name>NAD(+)</name>
        <dbReference type="ChEBI" id="CHEBI:57540"/>
    </ligand>
</feature>
<evidence type="ECO:0000256" key="15">
    <source>
        <dbReference type="PIRSR" id="PIRSR000114-2"/>
    </source>
</evidence>
<keyword evidence="5 13" id="KW-0520">NAD</keyword>
<keyword evidence="3 13" id="KW-0521">NADP</keyword>
<evidence type="ECO:0000259" key="19">
    <source>
        <dbReference type="Pfam" id="PF07479"/>
    </source>
</evidence>
<feature type="binding site" evidence="13">
    <location>
        <position position="284"/>
    </location>
    <ligand>
        <name>NADPH</name>
        <dbReference type="ChEBI" id="CHEBI:57783"/>
    </ligand>
</feature>
<dbReference type="NCBIfam" id="NF000940">
    <property type="entry name" value="PRK00094.1-2"/>
    <property type="match status" value="1"/>
</dbReference>
<feature type="binding site" evidence="13">
    <location>
        <position position="16"/>
    </location>
    <ligand>
        <name>NADPH</name>
        <dbReference type="ChEBI" id="CHEBI:57783"/>
    </ligand>
</feature>
<dbReference type="GO" id="GO:0046168">
    <property type="term" value="P:glycerol-3-phosphate catabolic process"/>
    <property type="evidence" value="ECO:0007669"/>
    <property type="project" value="InterPro"/>
</dbReference>
<evidence type="ECO:0000313" key="21">
    <source>
        <dbReference type="Proteomes" id="UP000427716"/>
    </source>
</evidence>
<feature type="binding site" evidence="13">
    <location>
        <position position="54"/>
    </location>
    <ligand>
        <name>NADPH</name>
        <dbReference type="ChEBI" id="CHEBI:57783"/>
    </ligand>
</feature>
<dbReference type="Gene3D" id="3.40.50.720">
    <property type="entry name" value="NAD(P)-binding Rossmann-like Domain"/>
    <property type="match status" value="1"/>
</dbReference>
<feature type="binding site" evidence="13">
    <location>
        <position position="194"/>
    </location>
    <ligand>
        <name>sn-glycerol 3-phosphate</name>
        <dbReference type="ChEBI" id="CHEBI:57597"/>
    </ligand>
</feature>
<feature type="active site" description="Proton acceptor" evidence="13 14">
    <location>
        <position position="194"/>
    </location>
</feature>
<comment type="function">
    <text evidence="13">Catalyzes the reduction of the glycolytic intermediate dihydroxyacetone phosphate (DHAP) to sn-glycerol 3-phosphate (G3P), the key precursor for phospholipid synthesis.</text>
</comment>
<feature type="binding site" evidence="16">
    <location>
        <position position="258"/>
    </location>
    <ligand>
        <name>NAD(+)</name>
        <dbReference type="ChEBI" id="CHEBI:57540"/>
    </ligand>
</feature>
<feature type="binding site" evidence="13">
    <location>
        <position position="259"/>
    </location>
    <ligand>
        <name>sn-glycerol 3-phosphate</name>
        <dbReference type="ChEBI" id="CHEBI:57597"/>
    </ligand>
</feature>
<feature type="binding site" evidence="13">
    <location>
        <position position="257"/>
    </location>
    <ligand>
        <name>sn-glycerol 3-phosphate</name>
        <dbReference type="ChEBI" id="CHEBI:57597"/>
    </ligand>
</feature>
<evidence type="ECO:0000256" key="5">
    <source>
        <dbReference type="ARBA" id="ARBA00023027"/>
    </source>
</evidence>
<feature type="binding site" evidence="13">
    <location>
        <position position="258"/>
    </location>
    <ligand>
        <name>NADPH</name>
        <dbReference type="ChEBI" id="CHEBI:57783"/>
    </ligand>
</feature>
<dbReference type="EMBL" id="CP046415">
    <property type="protein sequence ID" value="QGT79474.1"/>
    <property type="molecule type" value="Genomic_DNA"/>
</dbReference>
<dbReference type="HAMAP" id="MF_00394">
    <property type="entry name" value="NAD_Glyc3P_dehydrog"/>
    <property type="match status" value="1"/>
</dbReference>
<dbReference type="GO" id="GO:0005975">
    <property type="term" value="P:carbohydrate metabolic process"/>
    <property type="evidence" value="ECO:0007669"/>
    <property type="project" value="InterPro"/>
</dbReference>
<reference evidence="20 21" key="1">
    <citation type="submission" date="2019-11" db="EMBL/GenBank/DDBJ databases">
        <authorList>
            <person name="Zhang J."/>
            <person name="Sun C."/>
        </authorList>
    </citation>
    <scope>NUCLEOTIDE SEQUENCE [LARGE SCALE GENOMIC DNA]</scope>
    <source>
        <strain evidence="21">sp2</strain>
    </source>
</reference>
<evidence type="ECO:0000256" key="1">
    <source>
        <dbReference type="ARBA" id="ARBA00011009"/>
    </source>
</evidence>
<evidence type="ECO:0000256" key="11">
    <source>
        <dbReference type="ARBA" id="ARBA00069372"/>
    </source>
</evidence>
<dbReference type="SUPFAM" id="SSF48179">
    <property type="entry name" value="6-phosphogluconate dehydrogenase C-terminal domain-like"/>
    <property type="match status" value="1"/>
</dbReference>
<evidence type="ECO:0000259" key="18">
    <source>
        <dbReference type="Pfam" id="PF01210"/>
    </source>
</evidence>
<evidence type="ECO:0000256" key="4">
    <source>
        <dbReference type="ARBA" id="ARBA00023002"/>
    </source>
</evidence>
<keyword evidence="4 13" id="KW-0560">Oxidoreductase</keyword>
<dbReference type="Gene3D" id="1.10.1040.10">
    <property type="entry name" value="N-(1-d-carboxylethyl)-l-norvaline Dehydrogenase, domain 2"/>
    <property type="match status" value="1"/>
</dbReference>
<feature type="binding site" evidence="16">
    <location>
        <position position="143"/>
    </location>
    <ligand>
        <name>NAD(+)</name>
        <dbReference type="ChEBI" id="CHEBI:57540"/>
    </ligand>
</feature>
<evidence type="ECO:0000256" key="10">
    <source>
        <dbReference type="ARBA" id="ARBA00066687"/>
    </source>
</evidence>
<evidence type="ECO:0000256" key="13">
    <source>
        <dbReference type="HAMAP-Rule" id="MF_00394"/>
    </source>
</evidence>
<dbReference type="FunFam" id="3.40.50.720:FF:000019">
    <property type="entry name" value="Glycerol-3-phosphate dehydrogenase [NAD(P)+]"/>
    <property type="match status" value="1"/>
</dbReference>
<evidence type="ECO:0000256" key="8">
    <source>
        <dbReference type="ARBA" id="ARBA00023264"/>
    </source>
</evidence>
<evidence type="ECO:0000256" key="6">
    <source>
        <dbReference type="ARBA" id="ARBA00023098"/>
    </source>
</evidence>
<evidence type="ECO:0000313" key="20">
    <source>
        <dbReference type="EMBL" id="QGT79474.1"/>
    </source>
</evidence>
<dbReference type="InterPro" id="IPR013328">
    <property type="entry name" value="6PGD_dom2"/>
</dbReference>
<comment type="catalytic activity">
    <reaction evidence="9">
        <text>sn-glycerol 3-phosphate + NADP(+) = dihydroxyacetone phosphate + NADPH + H(+)</text>
        <dbReference type="Rhea" id="RHEA:11096"/>
        <dbReference type="ChEBI" id="CHEBI:15378"/>
        <dbReference type="ChEBI" id="CHEBI:57597"/>
        <dbReference type="ChEBI" id="CHEBI:57642"/>
        <dbReference type="ChEBI" id="CHEBI:57783"/>
        <dbReference type="ChEBI" id="CHEBI:58349"/>
        <dbReference type="EC" id="1.1.1.94"/>
    </reaction>
    <physiologicalReaction direction="right-to-left" evidence="9">
        <dbReference type="Rhea" id="RHEA:11098"/>
    </physiologicalReaction>
</comment>
<evidence type="ECO:0000256" key="3">
    <source>
        <dbReference type="ARBA" id="ARBA00022857"/>
    </source>
</evidence>
<comment type="caution">
    <text evidence="13">Lacks conserved residue(s) required for the propagation of feature annotation.</text>
</comment>
<comment type="subcellular location">
    <subcellularLocation>
        <location evidence="13">Cytoplasm</location>
    </subcellularLocation>
</comment>
<dbReference type="PRINTS" id="PR00077">
    <property type="entry name" value="GPDHDRGNASE"/>
</dbReference>
<feature type="binding site" evidence="13">
    <location>
        <position position="143"/>
    </location>
    <ligand>
        <name>NADPH</name>
        <dbReference type="ChEBI" id="CHEBI:57783"/>
    </ligand>
</feature>
<feature type="domain" description="Glycerol-3-phosphate dehydrogenase NAD-dependent N-terminal" evidence="18">
    <location>
        <begin position="9"/>
        <end position="163"/>
    </location>
</feature>
<feature type="domain" description="Glycerol-3-phosphate dehydrogenase NAD-dependent C-terminal" evidence="19">
    <location>
        <begin position="183"/>
        <end position="323"/>
    </location>
</feature>
<evidence type="ECO:0000256" key="14">
    <source>
        <dbReference type="PIRSR" id="PIRSR000114-1"/>
    </source>
</evidence>
<comment type="pathway">
    <text evidence="13">Membrane lipid metabolism; glycerophospholipid metabolism.</text>
</comment>
<feature type="binding site" evidence="13">
    <location>
        <position position="37"/>
    </location>
    <ligand>
        <name>NADPH</name>
        <dbReference type="ChEBI" id="CHEBI:57783"/>
    </ligand>
</feature>
<feature type="binding site" evidence="13">
    <location>
        <position position="258"/>
    </location>
    <ligand>
        <name>sn-glycerol 3-phosphate</name>
        <dbReference type="ChEBI" id="CHEBI:57597"/>
    </ligand>
</feature>
<feature type="binding site" evidence="13">
    <location>
        <position position="111"/>
    </location>
    <ligand>
        <name>sn-glycerol 3-phosphate</name>
        <dbReference type="ChEBI" id="CHEBI:57597"/>
    </ligand>
</feature>
<dbReference type="Pfam" id="PF01210">
    <property type="entry name" value="NAD_Gly3P_dh_N"/>
    <property type="match status" value="1"/>
</dbReference>
<dbReference type="NCBIfam" id="NF000942">
    <property type="entry name" value="PRK00094.1-4"/>
    <property type="match status" value="1"/>
</dbReference>
<feature type="binding site" evidence="13">
    <location>
        <position position="17"/>
    </location>
    <ligand>
        <name>NADPH</name>
        <dbReference type="ChEBI" id="CHEBI:57783"/>
    </ligand>
</feature>
<comment type="similarity">
    <text evidence="1 13 17">Belongs to the NAD-dependent glycerol-3-phosphate dehydrogenase family.</text>
</comment>
<dbReference type="UniPathway" id="UPA00940"/>
<comment type="catalytic activity">
    <reaction evidence="13">
        <text>sn-glycerol 3-phosphate + NAD(+) = dihydroxyacetone phosphate + NADH + H(+)</text>
        <dbReference type="Rhea" id="RHEA:11092"/>
        <dbReference type="ChEBI" id="CHEBI:15378"/>
        <dbReference type="ChEBI" id="CHEBI:57540"/>
        <dbReference type="ChEBI" id="CHEBI:57597"/>
        <dbReference type="ChEBI" id="CHEBI:57642"/>
        <dbReference type="ChEBI" id="CHEBI:57945"/>
        <dbReference type="EC" id="1.1.1.94"/>
    </reaction>
</comment>
<dbReference type="RefSeq" id="WP_136867410.1">
    <property type="nucleotide sequence ID" value="NZ_CP046415.1"/>
</dbReference>
<keyword evidence="8 13" id="KW-1208">Phospholipid metabolism</keyword>
<name>A0A6I6D7K7_9GAMM</name>
<keyword evidence="6 13" id="KW-0443">Lipid metabolism</keyword>
<dbReference type="GO" id="GO:0051287">
    <property type="term" value="F:NAD binding"/>
    <property type="evidence" value="ECO:0007669"/>
    <property type="project" value="InterPro"/>
</dbReference>
<feature type="binding site" evidence="13">
    <location>
        <position position="141"/>
    </location>
    <ligand>
        <name>sn-glycerol 3-phosphate</name>
        <dbReference type="ChEBI" id="CHEBI:57597"/>
    </ligand>
</feature>
<dbReference type="InterPro" id="IPR008927">
    <property type="entry name" value="6-PGluconate_DH-like_C_sf"/>
</dbReference>
<keyword evidence="2 13" id="KW-0444">Lipid biosynthesis</keyword>
<evidence type="ECO:0000256" key="16">
    <source>
        <dbReference type="PIRSR" id="PIRSR000114-3"/>
    </source>
</evidence>
<dbReference type="InterPro" id="IPR006168">
    <property type="entry name" value="G3P_DH_NAD-dep"/>
</dbReference>
<evidence type="ECO:0000256" key="12">
    <source>
        <dbReference type="ARBA" id="ARBA00080511"/>
    </source>
</evidence>
<keyword evidence="13" id="KW-0547">Nucleotide-binding</keyword>
<dbReference type="AlphaFoldDB" id="A0A6I6D7K7"/>
<keyword evidence="21" id="KW-1185">Reference proteome</keyword>
<dbReference type="GO" id="GO:0008654">
    <property type="term" value="P:phospholipid biosynthetic process"/>
    <property type="evidence" value="ECO:0007669"/>
    <property type="project" value="UniProtKB-KW"/>
</dbReference>
<dbReference type="InterPro" id="IPR006109">
    <property type="entry name" value="G3P_DH_NAD-dep_C"/>
</dbReference>
<feature type="binding site" evidence="13">
    <location>
        <position position="139"/>
    </location>
    <ligand>
        <name>sn-glycerol 3-phosphate</name>
        <dbReference type="ChEBI" id="CHEBI:57597"/>
    </ligand>
</feature>
<dbReference type="Pfam" id="PF07479">
    <property type="entry name" value="NAD_Gly3P_dh_C"/>
    <property type="match status" value="1"/>
</dbReference>
<dbReference type="EC" id="1.1.1.94" evidence="10 13"/>
<sequence>MSDAARTRIAVLGAGSWGTALASLLATNGAQVRLWARDAEQAQAIDRDHQNARYLPGIALPETLRAGSDLAWAVEDADQVWLVLPTKILGEFLAEHAATLPRSAIYVTASKGFEPGTGRRIDELVAGALGDVSFAVVSGPTFAIEVAHGRPAALAVGSRDRAVAETVADALRNDHIRCYPSSDVVGIELAGGLKNVLAIAAGVSDGFGFGANTRAALITRGLAEIMRLGEAMGARMETFTGLAGLGDLVLTCTDDHSRNRQFGLRLAKGESVEAAVAGIGQAVEGISAAREGHRLAQAHGQEMPITEAVYRVLYEGLPAREAVAELLSRDPRPED</sequence>
<organism evidence="20 21">
    <name type="scientific">Guyparkeria halophila</name>
    <dbReference type="NCBI Taxonomy" id="47960"/>
    <lineage>
        <taxon>Bacteria</taxon>
        <taxon>Pseudomonadati</taxon>
        <taxon>Pseudomonadota</taxon>
        <taxon>Gammaproteobacteria</taxon>
        <taxon>Chromatiales</taxon>
        <taxon>Thioalkalibacteraceae</taxon>
        <taxon>Guyparkeria</taxon>
    </lineage>
</organism>
<evidence type="ECO:0000256" key="9">
    <source>
        <dbReference type="ARBA" id="ARBA00052716"/>
    </source>
</evidence>
<feature type="binding site" evidence="13">
    <location>
        <position position="247"/>
    </location>
    <ligand>
        <name>sn-glycerol 3-phosphate</name>
        <dbReference type="ChEBI" id="CHEBI:57597"/>
    </ligand>
</feature>
<dbReference type="GO" id="GO:0047952">
    <property type="term" value="F:glycerol-3-phosphate dehydrogenase [NAD(P)+] activity"/>
    <property type="evidence" value="ECO:0007669"/>
    <property type="project" value="UniProtKB-UniRule"/>
</dbReference>
<feature type="binding site" evidence="13">
    <location>
        <position position="111"/>
    </location>
    <ligand>
        <name>NADPH</name>
        <dbReference type="ChEBI" id="CHEBI:57783"/>
    </ligand>
</feature>
<evidence type="ECO:0000256" key="7">
    <source>
        <dbReference type="ARBA" id="ARBA00023209"/>
    </source>
</evidence>
<proteinExistence type="inferred from homology"/>
<dbReference type="FunFam" id="1.10.1040.10:FF:000001">
    <property type="entry name" value="Glycerol-3-phosphate dehydrogenase [NAD(P)+]"/>
    <property type="match status" value="1"/>
</dbReference>
<feature type="binding site" evidence="15">
    <location>
        <position position="111"/>
    </location>
    <ligand>
        <name>substrate</name>
    </ligand>
</feature>
<feature type="binding site" evidence="15">
    <location>
        <begin position="258"/>
        <end position="259"/>
    </location>
    <ligand>
        <name>substrate</name>
    </ligand>
</feature>
<keyword evidence="13" id="KW-0963">Cytoplasm</keyword>